<dbReference type="GO" id="GO:0015108">
    <property type="term" value="F:chloride transmembrane transporter activity"/>
    <property type="evidence" value="ECO:0007669"/>
    <property type="project" value="InterPro"/>
</dbReference>
<dbReference type="PANTHER" id="PTHR43427">
    <property type="entry name" value="CHLORIDE CHANNEL PROTEIN CLC-E"/>
    <property type="match status" value="1"/>
</dbReference>
<feature type="transmembrane region" description="Helical" evidence="6">
    <location>
        <begin position="41"/>
        <end position="61"/>
    </location>
</feature>
<dbReference type="PRINTS" id="PR00762">
    <property type="entry name" value="CLCHANNEL"/>
</dbReference>
<dbReference type="InterPro" id="IPR001807">
    <property type="entry name" value="ClC"/>
</dbReference>
<evidence type="ECO:0008006" key="9">
    <source>
        <dbReference type="Google" id="ProtNLM"/>
    </source>
</evidence>
<dbReference type="GO" id="GO:0016020">
    <property type="term" value="C:membrane"/>
    <property type="evidence" value="ECO:0007669"/>
    <property type="project" value="UniProtKB-SubCell"/>
</dbReference>
<feature type="transmembrane region" description="Helical" evidence="6">
    <location>
        <begin position="91"/>
        <end position="117"/>
    </location>
</feature>
<dbReference type="InterPro" id="IPR014743">
    <property type="entry name" value="Cl-channel_core"/>
</dbReference>
<proteinExistence type="predicted"/>
<sequence>MDVNTKYVGEDSGPRPDVHERFGWDKMREDFESMRSGTVPWSVFMAVVIGVICGIAAYLYYTALEWLLEIFWVKLPQTLVVANSIWPENLYWLWIPIVCITFAGLVGLSIALLGFPGDLAYTVKCVHELGYVDVGHTPSMVAASQFSIIAGASLGPEAPLVAICAAIAGWVSRNLFKHTQKNLIRKHTLCGMACALAAFFGVPLGGSLFALEINHRLGYEYAEHAMVAVTSGTTCLVVFRGLAGLPIGPIWQIEAGTLPASSAGLVGYGFLLGLFGAGIAAIFTNLHGRLGNLINSTLRLEDKPVKLAVFGGVIIACLGVLVPHSMFWGEYEFQSIASLGSTPLPHVWPTSGLTGLGPTSALACLTIGIAKLVAISFTVWGGFRGGYIFPFFAAGAAFGRAITFVFPAVPATVACLCIAAGINVAVTRTAFATSIILVALSGQVNAASPVLAASLASIFSTYYMPFIRAQQGRFELFESQLHAYKAAELFKSGPSLSSSDLSNENAPLLNIKSGMEEDLESQGSYKLPDSAVSADSPIQEAPVVNAS</sequence>
<dbReference type="Pfam" id="PF00654">
    <property type="entry name" value="Voltage_CLC"/>
    <property type="match status" value="1"/>
</dbReference>
<feature type="transmembrane region" description="Helical" evidence="6">
    <location>
        <begin position="188"/>
        <end position="211"/>
    </location>
</feature>
<comment type="caution">
    <text evidence="7">The sequence shown here is derived from an EMBL/GenBank/DDBJ whole genome shotgun (WGS) entry which is preliminary data.</text>
</comment>
<dbReference type="AlphaFoldDB" id="A0AAV8V206"/>
<reference evidence="7 8" key="1">
    <citation type="journal article" date="2023" name="Nat. Commun.">
        <title>Origin of minicircular mitochondrial genomes in red algae.</title>
        <authorList>
            <person name="Lee Y."/>
            <person name="Cho C.H."/>
            <person name="Lee Y.M."/>
            <person name="Park S.I."/>
            <person name="Yang J.H."/>
            <person name="West J.A."/>
            <person name="Bhattacharya D."/>
            <person name="Yoon H.S."/>
        </authorList>
    </citation>
    <scope>NUCLEOTIDE SEQUENCE [LARGE SCALE GENOMIC DNA]</scope>
    <source>
        <strain evidence="7 8">CCMP1338</strain>
        <tissue evidence="7">Whole cell</tissue>
    </source>
</reference>
<keyword evidence="2 6" id="KW-0812">Transmembrane</keyword>
<evidence type="ECO:0000313" key="8">
    <source>
        <dbReference type="Proteomes" id="UP001157974"/>
    </source>
</evidence>
<evidence type="ECO:0000256" key="5">
    <source>
        <dbReference type="SAM" id="MobiDB-lite"/>
    </source>
</evidence>
<feature type="transmembrane region" description="Helical" evidence="6">
    <location>
        <begin position="404"/>
        <end position="426"/>
    </location>
</feature>
<comment type="subcellular location">
    <subcellularLocation>
        <location evidence="1">Membrane</location>
        <topology evidence="1">Multi-pass membrane protein</topology>
    </subcellularLocation>
</comment>
<dbReference type="PANTHER" id="PTHR43427:SF12">
    <property type="entry name" value="CHLORIDE TRANSPORTER"/>
    <property type="match status" value="1"/>
</dbReference>
<dbReference type="Gene3D" id="1.10.3080.10">
    <property type="entry name" value="Clc chloride channel"/>
    <property type="match status" value="1"/>
</dbReference>
<keyword evidence="8" id="KW-1185">Reference proteome</keyword>
<evidence type="ECO:0000256" key="1">
    <source>
        <dbReference type="ARBA" id="ARBA00004141"/>
    </source>
</evidence>
<evidence type="ECO:0000256" key="6">
    <source>
        <dbReference type="SAM" id="Phobius"/>
    </source>
</evidence>
<feature type="transmembrane region" description="Helical" evidence="6">
    <location>
        <begin position="307"/>
        <end position="328"/>
    </location>
</feature>
<feature type="transmembrane region" description="Helical" evidence="6">
    <location>
        <begin position="265"/>
        <end position="286"/>
    </location>
</feature>
<feature type="region of interest" description="Disordered" evidence="5">
    <location>
        <begin position="512"/>
        <end position="547"/>
    </location>
</feature>
<evidence type="ECO:0000256" key="4">
    <source>
        <dbReference type="ARBA" id="ARBA00023136"/>
    </source>
</evidence>
<organism evidence="7 8">
    <name type="scientific">Rhodosorus marinus</name>
    <dbReference type="NCBI Taxonomy" id="101924"/>
    <lineage>
        <taxon>Eukaryota</taxon>
        <taxon>Rhodophyta</taxon>
        <taxon>Stylonematophyceae</taxon>
        <taxon>Stylonematales</taxon>
        <taxon>Stylonemataceae</taxon>
        <taxon>Rhodosorus</taxon>
    </lineage>
</organism>
<feature type="transmembrane region" description="Helical" evidence="6">
    <location>
        <begin position="360"/>
        <end position="383"/>
    </location>
</feature>
<gene>
    <name evidence="7" type="ORF">NDN08_005589</name>
</gene>
<keyword evidence="3 6" id="KW-1133">Transmembrane helix</keyword>
<dbReference type="EMBL" id="JAMWBK010000001">
    <property type="protein sequence ID" value="KAJ8908885.1"/>
    <property type="molecule type" value="Genomic_DNA"/>
</dbReference>
<feature type="transmembrane region" description="Helical" evidence="6">
    <location>
        <begin position="446"/>
        <end position="464"/>
    </location>
</feature>
<keyword evidence="4 6" id="KW-0472">Membrane</keyword>
<accession>A0AAV8V206</accession>
<dbReference type="Proteomes" id="UP001157974">
    <property type="component" value="Unassembled WGS sequence"/>
</dbReference>
<dbReference type="InterPro" id="IPR050368">
    <property type="entry name" value="ClC-type_chloride_channel"/>
</dbReference>
<name>A0AAV8V206_9RHOD</name>
<dbReference type="CDD" id="cd00400">
    <property type="entry name" value="Voltage_gated_ClC"/>
    <property type="match status" value="1"/>
</dbReference>
<evidence type="ECO:0000256" key="3">
    <source>
        <dbReference type="ARBA" id="ARBA00022989"/>
    </source>
</evidence>
<evidence type="ECO:0000313" key="7">
    <source>
        <dbReference type="EMBL" id="KAJ8908885.1"/>
    </source>
</evidence>
<dbReference type="SUPFAM" id="SSF81340">
    <property type="entry name" value="Clc chloride channel"/>
    <property type="match status" value="1"/>
</dbReference>
<evidence type="ECO:0000256" key="2">
    <source>
        <dbReference type="ARBA" id="ARBA00022692"/>
    </source>
</evidence>
<protein>
    <recommendedName>
        <fullName evidence="9">Chloride channel protein</fullName>
    </recommendedName>
</protein>